<dbReference type="GO" id="GO:0015074">
    <property type="term" value="P:DNA integration"/>
    <property type="evidence" value="ECO:0007669"/>
    <property type="project" value="UniProtKB-KW"/>
</dbReference>
<keyword evidence="2" id="KW-0233">DNA recombination</keyword>
<dbReference type="GO" id="GO:0006310">
    <property type="term" value="P:DNA recombination"/>
    <property type="evidence" value="ECO:0007669"/>
    <property type="project" value="UniProtKB-KW"/>
</dbReference>
<dbReference type="EMBL" id="CP060436">
    <property type="protein sequence ID" value="QPM89003.1"/>
    <property type="molecule type" value="Genomic_DNA"/>
</dbReference>
<dbReference type="KEGG" id="palw:PSAL_002110"/>
<accession>A0A418SIZ5</accession>
<dbReference type="PROSITE" id="PS51898">
    <property type="entry name" value="TYR_RECOMBINASE"/>
    <property type="match status" value="1"/>
</dbReference>
<dbReference type="GO" id="GO:0003677">
    <property type="term" value="F:DNA binding"/>
    <property type="evidence" value="ECO:0007669"/>
    <property type="project" value="InterPro"/>
</dbReference>
<dbReference type="Gene3D" id="1.10.443.10">
    <property type="entry name" value="Intergrase catalytic core"/>
    <property type="match status" value="1"/>
</dbReference>
<keyword evidence="1" id="KW-0229">DNA integration</keyword>
<evidence type="ECO:0000313" key="4">
    <source>
        <dbReference type="Proteomes" id="UP000283786"/>
    </source>
</evidence>
<gene>
    <name evidence="3" type="ORF">PSAL_002110</name>
</gene>
<dbReference type="AlphaFoldDB" id="A0A418SIZ5"/>
<reference evidence="3 4" key="1">
    <citation type="submission" date="2020-08" db="EMBL/GenBank/DDBJ databases">
        <title>Genome sequence of Rhodobacteraceae bacterium Lw-13e.</title>
        <authorList>
            <person name="Poehlein A."/>
            <person name="Wolter L."/>
            <person name="Daniel R."/>
            <person name="Brinkhoff T."/>
        </authorList>
    </citation>
    <scope>NUCLEOTIDE SEQUENCE [LARGE SCALE GENOMIC DNA]</scope>
    <source>
        <strain evidence="3 4">Lw-13e</strain>
    </source>
</reference>
<dbReference type="Proteomes" id="UP000283786">
    <property type="component" value="Chromosome"/>
</dbReference>
<keyword evidence="4" id="KW-1185">Reference proteome</keyword>
<name>A0A418SIZ5_9RHOB</name>
<protein>
    <submittedName>
        <fullName evidence="3">Uncharacterized protein</fullName>
    </submittedName>
</protein>
<dbReference type="Pfam" id="PF00589">
    <property type="entry name" value="Phage_integrase"/>
    <property type="match status" value="1"/>
</dbReference>
<dbReference type="InterPro" id="IPR011010">
    <property type="entry name" value="DNA_brk_join_enz"/>
</dbReference>
<dbReference type="InterPro" id="IPR013762">
    <property type="entry name" value="Integrase-like_cat_sf"/>
</dbReference>
<evidence type="ECO:0000256" key="2">
    <source>
        <dbReference type="ARBA" id="ARBA00023172"/>
    </source>
</evidence>
<dbReference type="PANTHER" id="PTHR30349">
    <property type="entry name" value="PHAGE INTEGRASE-RELATED"/>
    <property type="match status" value="1"/>
</dbReference>
<dbReference type="OrthoDB" id="7510934at2"/>
<dbReference type="InterPro" id="IPR050090">
    <property type="entry name" value="Tyrosine_recombinase_XerCD"/>
</dbReference>
<sequence length="358" mass="41086">MVKRSLPKGVHRVRRKVKGGVKYHFYAWRGGPKFWEDVIPYPVVPEFFQAFSACTASQKSSFTLIDELVTDFLSSDAMPPRTRSREDVELWVKRFQNEFGGDPMAMFEEPASRSELNTWRKRWIHSPKQYDMAGTHAVKLLNWAVGEGRLKEHYCHKLKKIYVANRSEIVWTPADIEAFSKVAPEWVQRILMLGCETGLRVADLVKVRRNHFEKTTHGKRLRFKTGKRGRVAYIPVTHGLQTLLETTPDGQETLLVGQLGDPLTPRWASHQITKWRREAKVSPWEDGREKTLADTRGTAATRLLNADLSLRQIATLMGWSVRYASEVIEIYARVSPDESDNVLALMKAAEKRQDAPKL</sequence>
<dbReference type="PANTHER" id="PTHR30349:SF64">
    <property type="entry name" value="PROPHAGE INTEGRASE INTD-RELATED"/>
    <property type="match status" value="1"/>
</dbReference>
<evidence type="ECO:0000313" key="3">
    <source>
        <dbReference type="EMBL" id="QPM89003.1"/>
    </source>
</evidence>
<dbReference type="RefSeq" id="WP_119838422.1">
    <property type="nucleotide sequence ID" value="NZ_CP060436.1"/>
</dbReference>
<dbReference type="InterPro" id="IPR002104">
    <property type="entry name" value="Integrase_catalytic"/>
</dbReference>
<dbReference type="CDD" id="cd00397">
    <property type="entry name" value="DNA_BRE_C"/>
    <property type="match status" value="1"/>
</dbReference>
<proteinExistence type="predicted"/>
<organism evidence="3 4">
    <name type="scientific">Pseudooceanicola algae</name>
    <dbReference type="NCBI Taxonomy" id="1537215"/>
    <lineage>
        <taxon>Bacteria</taxon>
        <taxon>Pseudomonadati</taxon>
        <taxon>Pseudomonadota</taxon>
        <taxon>Alphaproteobacteria</taxon>
        <taxon>Rhodobacterales</taxon>
        <taxon>Paracoccaceae</taxon>
        <taxon>Pseudooceanicola</taxon>
    </lineage>
</organism>
<evidence type="ECO:0000256" key="1">
    <source>
        <dbReference type="ARBA" id="ARBA00022908"/>
    </source>
</evidence>
<dbReference type="SUPFAM" id="SSF56349">
    <property type="entry name" value="DNA breaking-rejoining enzymes"/>
    <property type="match status" value="1"/>
</dbReference>